<accession>A0A7R8VGV7</accession>
<dbReference type="AlphaFoldDB" id="A0A7R8VGV7"/>
<dbReference type="Pfam" id="PF10545">
    <property type="entry name" value="MADF_DNA_bdg"/>
    <property type="match status" value="1"/>
</dbReference>
<dbReference type="EMBL" id="OA566095">
    <property type="protein sequence ID" value="CAD7198279.1"/>
    <property type="molecule type" value="Genomic_DNA"/>
</dbReference>
<evidence type="ECO:0000259" key="2">
    <source>
        <dbReference type="Pfam" id="PF10545"/>
    </source>
</evidence>
<dbReference type="PANTHER" id="PTHR12243:SF67">
    <property type="entry name" value="COREPRESSOR OF PANGOLIN, ISOFORM A-RELATED"/>
    <property type="match status" value="1"/>
</dbReference>
<feature type="compositionally biased region" description="Polar residues" evidence="1">
    <location>
        <begin position="260"/>
        <end position="277"/>
    </location>
</feature>
<dbReference type="GO" id="GO:0006357">
    <property type="term" value="P:regulation of transcription by RNA polymerase II"/>
    <property type="evidence" value="ECO:0007669"/>
    <property type="project" value="TreeGrafter"/>
</dbReference>
<dbReference type="GO" id="GO:0005634">
    <property type="term" value="C:nucleus"/>
    <property type="evidence" value="ECO:0007669"/>
    <property type="project" value="TreeGrafter"/>
</dbReference>
<name>A0A7R8VGV7_TIMDO</name>
<gene>
    <name evidence="3" type="ORF">TDIB3V08_LOCUS4561</name>
</gene>
<organism evidence="3">
    <name type="scientific">Timema douglasi</name>
    <name type="common">Walking stick</name>
    <dbReference type="NCBI Taxonomy" id="61478"/>
    <lineage>
        <taxon>Eukaryota</taxon>
        <taxon>Metazoa</taxon>
        <taxon>Ecdysozoa</taxon>
        <taxon>Arthropoda</taxon>
        <taxon>Hexapoda</taxon>
        <taxon>Insecta</taxon>
        <taxon>Pterygota</taxon>
        <taxon>Neoptera</taxon>
        <taxon>Polyneoptera</taxon>
        <taxon>Phasmatodea</taxon>
        <taxon>Timematodea</taxon>
        <taxon>Timematoidea</taxon>
        <taxon>Timematidae</taxon>
        <taxon>Timema</taxon>
    </lineage>
</organism>
<dbReference type="InterPro" id="IPR039353">
    <property type="entry name" value="TF_Adf1"/>
</dbReference>
<dbReference type="InterPro" id="IPR006578">
    <property type="entry name" value="MADF-dom"/>
</dbReference>
<reference evidence="3" key="1">
    <citation type="submission" date="2020-11" db="EMBL/GenBank/DDBJ databases">
        <authorList>
            <person name="Tran Van P."/>
        </authorList>
    </citation>
    <scope>NUCLEOTIDE SEQUENCE</scope>
</reference>
<sequence length="455" mass="51577">MARDTAKIAPTEIATFNTLEDIILVELRIDVVNSETPQPQTCRPEANRDSAPDDIIDEEGSTMDSFEETIVTSCDLDQVIIMMVEKYPQLYDTKSRNFKDKLMTEKNWSEISAAMNLDDYRLIGTSCSSEVQFIFTLSALPEMFSTGEPIKSQNQPSQISVCTFDNACALQPEANRQPRWPISRWNNLRDKFVRSLHRKNDPRGAETEPFITKKPFPYKSQMMWLSPFIKKRRTAASLNALAREVNLNFLEHYEKHKDVSQPSPGLSEPSNETNGDTTEPCEMPRKVPLIACKSNSPWDLLLVMTPSEENTDNNDSWTRNETSVPLVENNNTSFKNTNKREYQQCAKKRPPSDNQSNFPEKFYRKSMDKNEGLINSIGKVSASFDKLVEGMGTRNSVPVSRNGHEAFAQSAVYLSALTQAARGNRRENIKCIVGMEVSYVKAKRRAERCGRIPSG</sequence>
<evidence type="ECO:0000313" key="3">
    <source>
        <dbReference type="EMBL" id="CAD7198279.1"/>
    </source>
</evidence>
<feature type="domain" description="MADF" evidence="2">
    <location>
        <begin position="81"/>
        <end position="116"/>
    </location>
</feature>
<protein>
    <recommendedName>
        <fullName evidence="2">MADF domain-containing protein</fullName>
    </recommendedName>
</protein>
<evidence type="ECO:0000256" key="1">
    <source>
        <dbReference type="SAM" id="MobiDB-lite"/>
    </source>
</evidence>
<feature type="region of interest" description="Disordered" evidence="1">
    <location>
        <begin position="256"/>
        <end position="282"/>
    </location>
</feature>
<proteinExistence type="predicted"/>
<dbReference type="PANTHER" id="PTHR12243">
    <property type="entry name" value="MADF DOMAIN TRANSCRIPTION FACTOR"/>
    <property type="match status" value="1"/>
</dbReference>
<dbReference type="GO" id="GO:0005667">
    <property type="term" value="C:transcription regulator complex"/>
    <property type="evidence" value="ECO:0007669"/>
    <property type="project" value="TreeGrafter"/>
</dbReference>